<comment type="caution">
    <text evidence="1">The sequence shown here is derived from an EMBL/GenBank/DDBJ whole genome shotgun (WGS) entry which is preliminary data.</text>
</comment>
<evidence type="ECO:0000313" key="1">
    <source>
        <dbReference type="EMBL" id="KAK4793375.1"/>
    </source>
</evidence>
<reference evidence="1 2" key="1">
    <citation type="journal article" date="2023" name="Hortic Res">
        <title>Pangenome of water caltrop reveals structural variations and asymmetric subgenome divergence after allopolyploidization.</title>
        <authorList>
            <person name="Zhang X."/>
            <person name="Chen Y."/>
            <person name="Wang L."/>
            <person name="Yuan Y."/>
            <person name="Fang M."/>
            <person name="Shi L."/>
            <person name="Lu R."/>
            <person name="Comes H.P."/>
            <person name="Ma Y."/>
            <person name="Chen Y."/>
            <person name="Huang G."/>
            <person name="Zhou Y."/>
            <person name="Zheng Z."/>
            <person name="Qiu Y."/>
        </authorList>
    </citation>
    <scope>NUCLEOTIDE SEQUENCE [LARGE SCALE GENOMIC DNA]</scope>
    <source>
        <strain evidence="1">F231</strain>
    </source>
</reference>
<dbReference type="EMBL" id="JAXQNO010000008">
    <property type="protein sequence ID" value="KAK4793375.1"/>
    <property type="molecule type" value="Genomic_DNA"/>
</dbReference>
<accession>A0AAN7MBB7</accession>
<organism evidence="1 2">
    <name type="scientific">Trapa natans</name>
    <name type="common">Water chestnut</name>
    <dbReference type="NCBI Taxonomy" id="22666"/>
    <lineage>
        <taxon>Eukaryota</taxon>
        <taxon>Viridiplantae</taxon>
        <taxon>Streptophyta</taxon>
        <taxon>Embryophyta</taxon>
        <taxon>Tracheophyta</taxon>
        <taxon>Spermatophyta</taxon>
        <taxon>Magnoliopsida</taxon>
        <taxon>eudicotyledons</taxon>
        <taxon>Gunneridae</taxon>
        <taxon>Pentapetalae</taxon>
        <taxon>rosids</taxon>
        <taxon>malvids</taxon>
        <taxon>Myrtales</taxon>
        <taxon>Lythraceae</taxon>
        <taxon>Trapa</taxon>
    </lineage>
</organism>
<protein>
    <submittedName>
        <fullName evidence="1">Uncharacterized protein</fullName>
    </submittedName>
</protein>
<name>A0AAN7MBB7_TRANT</name>
<evidence type="ECO:0000313" key="2">
    <source>
        <dbReference type="Proteomes" id="UP001346149"/>
    </source>
</evidence>
<keyword evidence="2" id="KW-1185">Reference proteome</keyword>
<dbReference type="Proteomes" id="UP001346149">
    <property type="component" value="Unassembled WGS sequence"/>
</dbReference>
<proteinExistence type="predicted"/>
<dbReference type="AlphaFoldDB" id="A0AAN7MBB7"/>
<sequence>MAVGLVLNGVIVKAHCITLDHGHSICFICFRSPTGMERGFYAYCGARVFLNGIMLILTGDPCL</sequence>
<gene>
    <name evidence="1" type="ORF">SAY86_023810</name>
</gene>